<feature type="transmembrane region" description="Helical" evidence="7">
    <location>
        <begin position="34"/>
        <end position="59"/>
    </location>
</feature>
<gene>
    <name evidence="9" type="ORF">B7P43_G10204</name>
</gene>
<feature type="domain" description="TMC" evidence="8">
    <location>
        <begin position="9"/>
        <end position="78"/>
    </location>
</feature>
<dbReference type="InterPro" id="IPR038900">
    <property type="entry name" value="TMC"/>
</dbReference>
<organism evidence="9 10">
    <name type="scientific">Cryptotermes secundus</name>
    <dbReference type="NCBI Taxonomy" id="105785"/>
    <lineage>
        <taxon>Eukaryota</taxon>
        <taxon>Metazoa</taxon>
        <taxon>Ecdysozoa</taxon>
        <taxon>Arthropoda</taxon>
        <taxon>Hexapoda</taxon>
        <taxon>Insecta</taxon>
        <taxon>Pterygota</taxon>
        <taxon>Neoptera</taxon>
        <taxon>Polyneoptera</taxon>
        <taxon>Dictyoptera</taxon>
        <taxon>Blattodea</taxon>
        <taxon>Blattoidea</taxon>
        <taxon>Termitoidae</taxon>
        <taxon>Kalotermitidae</taxon>
        <taxon>Cryptotermitinae</taxon>
        <taxon>Cryptotermes</taxon>
    </lineage>
</organism>
<proteinExistence type="inferred from homology"/>
<comment type="caution">
    <text evidence="9">The sequence shown here is derived from an EMBL/GenBank/DDBJ whole genome shotgun (WGS) entry which is preliminary data.</text>
</comment>
<feature type="transmembrane region" description="Helical" evidence="7">
    <location>
        <begin position="143"/>
        <end position="165"/>
    </location>
</feature>
<name>A0A2J7RDD5_9NEOP</name>
<feature type="compositionally biased region" description="Basic residues" evidence="6">
    <location>
        <begin position="349"/>
        <end position="365"/>
    </location>
</feature>
<feature type="region of interest" description="Disordered" evidence="6">
    <location>
        <begin position="272"/>
        <end position="291"/>
    </location>
</feature>
<dbReference type="PANTHER" id="PTHR23302:SF40">
    <property type="entry name" value="TRANSMEMBRANE CHANNEL-LIKE PROTEIN"/>
    <property type="match status" value="1"/>
</dbReference>
<sequence>MNNCWCWDLEKQFPQYGDFKIAENILHLVNNQGMVWMGMFFSPGLPLLNLIKLVILMYLRSWAVLTCNVPHEVVFRASRSNNFYFALLLTMLFLCVLPVGYAIVWVEPSWHCGPFSGYKHIYHIFTKSLQKALPESLHRPMDYIASPGIVIPLLLLLVLVIYYLVSLTSALREANNDLKIQLRRERTEERRKMFQLVHRRRRGGSGADGTDTAYSRWRKILPVMPSKSLPGGPAKGGDNADDKDSIMTVSNGNIKSDANRNETLARIMKKALRKSSATSDEESMPIMDGEGTDIELHDSLTEDRPHVKAAKVRPRFELYNSGIIETSFDVEQEPVTKCTAKSVSDKNYHRQHHSHRRRSEHRHKSPSSSSTNKEREDSLISTWSDNIPVIRISKTDSSECIQQRAEPQQPIKSSSSDTVILPDGIEPVHKPTKTLSSSVSPSVHQKSDTNFSTEHATQDTVKADNNGHKRLVRALITESKRRKDCEDDGFDTVEMTCRNTSQKKNLKKDETKKSQVMS</sequence>
<dbReference type="GO" id="GO:0005886">
    <property type="term" value="C:plasma membrane"/>
    <property type="evidence" value="ECO:0007669"/>
    <property type="project" value="InterPro"/>
</dbReference>
<evidence type="ECO:0000256" key="4">
    <source>
        <dbReference type="ARBA" id="ARBA00022989"/>
    </source>
</evidence>
<keyword evidence="3 7" id="KW-0812">Transmembrane</keyword>
<keyword evidence="5 7" id="KW-0472">Membrane</keyword>
<dbReference type="InterPro" id="IPR012496">
    <property type="entry name" value="TMC_dom"/>
</dbReference>
<evidence type="ECO:0000313" key="9">
    <source>
        <dbReference type="EMBL" id="PNF38846.1"/>
    </source>
</evidence>
<keyword evidence="4 7" id="KW-1133">Transmembrane helix</keyword>
<evidence type="ECO:0000259" key="8">
    <source>
        <dbReference type="Pfam" id="PF07810"/>
    </source>
</evidence>
<dbReference type="PANTHER" id="PTHR23302">
    <property type="entry name" value="TRANSMEMBRANE CHANNEL-RELATED"/>
    <property type="match status" value="1"/>
</dbReference>
<evidence type="ECO:0000256" key="1">
    <source>
        <dbReference type="ARBA" id="ARBA00004141"/>
    </source>
</evidence>
<keyword evidence="10" id="KW-1185">Reference proteome</keyword>
<protein>
    <recommendedName>
        <fullName evidence="8">TMC domain-containing protein</fullName>
    </recommendedName>
</protein>
<evidence type="ECO:0000256" key="3">
    <source>
        <dbReference type="ARBA" id="ARBA00022692"/>
    </source>
</evidence>
<dbReference type="Pfam" id="PF07810">
    <property type="entry name" value="TMC"/>
    <property type="match status" value="1"/>
</dbReference>
<dbReference type="GO" id="GO:0008381">
    <property type="term" value="F:mechanosensitive monoatomic ion channel activity"/>
    <property type="evidence" value="ECO:0007669"/>
    <property type="project" value="TreeGrafter"/>
</dbReference>
<dbReference type="Proteomes" id="UP000235965">
    <property type="component" value="Unassembled WGS sequence"/>
</dbReference>
<evidence type="ECO:0000256" key="5">
    <source>
        <dbReference type="ARBA" id="ARBA00023136"/>
    </source>
</evidence>
<feature type="region of interest" description="Disordered" evidence="6">
    <location>
        <begin position="225"/>
        <end position="255"/>
    </location>
</feature>
<feature type="transmembrane region" description="Helical" evidence="7">
    <location>
        <begin position="83"/>
        <end position="106"/>
    </location>
</feature>
<reference evidence="9 10" key="1">
    <citation type="submission" date="2017-12" db="EMBL/GenBank/DDBJ databases">
        <title>Hemimetabolous genomes reveal molecular basis of termite eusociality.</title>
        <authorList>
            <person name="Harrison M.C."/>
            <person name="Jongepier E."/>
            <person name="Robertson H.M."/>
            <person name="Arning N."/>
            <person name="Bitard-Feildel T."/>
            <person name="Chao H."/>
            <person name="Childers C.P."/>
            <person name="Dinh H."/>
            <person name="Doddapaneni H."/>
            <person name="Dugan S."/>
            <person name="Gowin J."/>
            <person name="Greiner C."/>
            <person name="Han Y."/>
            <person name="Hu H."/>
            <person name="Hughes D.S.T."/>
            <person name="Huylmans A.-K."/>
            <person name="Kemena C."/>
            <person name="Kremer L.P.M."/>
            <person name="Lee S.L."/>
            <person name="Lopez-Ezquerra A."/>
            <person name="Mallet L."/>
            <person name="Monroy-Kuhn J.M."/>
            <person name="Moser A."/>
            <person name="Murali S.C."/>
            <person name="Muzny D.M."/>
            <person name="Otani S."/>
            <person name="Piulachs M.-D."/>
            <person name="Poelchau M."/>
            <person name="Qu J."/>
            <person name="Schaub F."/>
            <person name="Wada-Katsumata A."/>
            <person name="Worley K.C."/>
            <person name="Xie Q."/>
            <person name="Ylla G."/>
            <person name="Poulsen M."/>
            <person name="Gibbs R.A."/>
            <person name="Schal C."/>
            <person name="Richards S."/>
            <person name="Belles X."/>
            <person name="Korb J."/>
            <person name="Bornberg-Bauer E."/>
        </authorList>
    </citation>
    <scope>NUCLEOTIDE SEQUENCE [LARGE SCALE GENOMIC DNA]</scope>
    <source>
        <tissue evidence="9">Whole body</tissue>
    </source>
</reference>
<feature type="region of interest" description="Disordered" evidence="6">
    <location>
        <begin position="431"/>
        <end position="456"/>
    </location>
</feature>
<feature type="region of interest" description="Disordered" evidence="6">
    <location>
        <begin position="499"/>
        <end position="518"/>
    </location>
</feature>
<evidence type="ECO:0000256" key="6">
    <source>
        <dbReference type="SAM" id="MobiDB-lite"/>
    </source>
</evidence>
<comment type="similarity">
    <text evidence="2">Belongs to the TMC family.</text>
</comment>
<feature type="region of interest" description="Disordered" evidence="6">
    <location>
        <begin position="333"/>
        <end position="380"/>
    </location>
</feature>
<evidence type="ECO:0000256" key="7">
    <source>
        <dbReference type="SAM" id="Phobius"/>
    </source>
</evidence>
<dbReference type="EMBL" id="NEVH01005291">
    <property type="protein sequence ID" value="PNF38846.1"/>
    <property type="molecule type" value="Genomic_DNA"/>
</dbReference>
<dbReference type="AlphaFoldDB" id="A0A2J7RDD5"/>
<feature type="region of interest" description="Disordered" evidence="6">
    <location>
        <begin position="397"/>
        <end position="417"/>
    </location>
</feature>
<dbReference type="OrthoDB" id="5831905at2759"/>
<evidence type="ECO:0000256" key="2">
    <source>
        <dbReference type="ARBA" id="ARBA00006510"/>
    </source>
</evidence>
<feature type="compositionally biased region" description="Basic and acidic residues" evidence="6">
    <location>
        <begin position="507"/>
        <end position="518"/>
    </location>
</feature>
<feature type="compositionally biased region" description="Low complexity" evidence="6">
    <location>
        <begin position="433"/>
        <end position="443"/>
    </location>
</feature>
<evidence type="ECO:0000313" key="10">
    <source>
        <dbReference type="Proteomes" id="UP000235965"/>
    </source>
</evidence>
<accession>A0A2J7RDD5</accession>
<comment type="subcellular location">
    <subcellularLocation>
        <location evidence="1">Membrane</location>
        <topology evidence="1">Multi-pass membrane protein</topology>
    </subcellularLocation>
</comment>